<gene>
    <name evidence="3" type="ORF">GCM10010492_43120</name>
</gene>
<dbReference type="Pfam" id="PF07859">
    <property type="entry name" value="Abhydrolase_3"/>
    <property type="match status" value="1"/>
</dbReference>
<dbReference type="SUPFAM" id="SSF53474">
    <property type="entry name" value="alpha/beta-Hydrolases"/>
    <property type="match status" value="1"/>
</dbReference>
<feature type="domain" description="Alpha/beta hydrolase fold-3" evidence="2">
    <location>
        <begin position="115"/>
        <end position="318"/>
    </location>
</feature>
<proteinExistence type="predicted"/>
<dbReference type="EMBL" id="BAAABU010000009">
    <property type="protein sequence ID" value="GAA0239302.1"/>
    <property type="molecule type" value="Genomic_DNA"/>
</dbReference>
<keyword evidence="4" id="KW-1185">Reference proteome</keyword>
<dbReference type="InterPro" id="IPR013094">
    <property type="entry name" value="AB_hydrolase_3"/>
</dbReference>
<name>A0ABN0U5E4_9PSEU</name>
<comment type="caution">
    <text evidence="3">The sequence shown here is derived from an EMBL/GenBank/DDBJ whole genome shotgun (WGS) entry which is preliminary data.</text>
</comment>
<dbReference type="Gene3D" id="3.40.50.1820">
    <property type="entry name" value="alpha/beta hydrolase"/>
    <property type="match status" value="1"/>
</dbReference>
<protein>
    <submittedName>
        <fullName evidence="3">Alpha/beta hydrolase</fullName>
    </submittedName>
</protein>
<accession>A0ABN0U5E4</accession>
<dbReference type="GO" id="GO:0016787">
    <property type="term" value="F:hydrolase activity"/>
    <property type="evidence" value="ECO:0007669"/>
    <property type="project" value="UniProtKB-KW"/>
</dbReference>
<dbReference type="InterPro" id="IPR050300">
    <property type="entry name" value="GDXG_lipolytic_enzyme"/>
</dbReference>
<sequence length="355" mass="37875">MSKLAESVPPGLVAGVLRFAFSLPRPLRDLVIGRPIVLDGQRLHPEAQLILRLQQLSGEEWTTTTPAANRTALTRSNALVSGPVVEGVTVRAVDMDGVPGRFYTPHGLAEGSPLLVFYHGGGWVSGDLDSHDNLCRFLAVAAGVRVLSADYRLAPEHPFPAAADDAQAAFEWAVANASGLKVDPARIALGGDSAGGNLAAVTALHARVAKPVFLLLFYPAVDATVRRRSRELFGRGFFLTDEKMDWFLDHYAPSRESHADPRLSVLLAEDLSGLPPTYLATAGFDPLRDEGEAFAEKLAAQGVPVVLRRHEGLFHGYANILGVGGVFREAVAEAVGALRTGLALANARQEVPETA</sequence>
<dbReference type="RefSeq" id="WP_343935640.1">
    <property type="nucleotide sequence ID" value="NZ_BAAABU010000009.1"/>
</dbReference>
<evidence type="ECO:0000256" key="1">
    <source>
        <dbReference type="ARBA" id="ARBA00022801"/>
    </source>
</evidence>
<dbReference type="InterPro" id="IPR029058">
    <property type="entry name" value="AB_hydrolase_fold"/>
</dbReference>
<reference evidence="3 4" key="1">
    <citation type="journal article" date="2019" name="Int. J. Syst. Evol. Microbiol.">
        <title>The Global Catalogue of Microorganisms (GCM) 10K type strain sequencing project: providing services to taxonomists for standard genome sequencing and annotation.</title>
        <authorList>
            <consortium name="The Broad Institute Genomics Platform"/>
            <consortium name="The Broad Institute Genome Sequencing Center for Infectious Disease"/>
            <person name="Wu L."/>
            <person name="Ma J."/>
        </authorList>
    </citation>
    <scope>NUCLEOTIDE SEQUENCE [LARGE SCALE GENOMIC DNA]</scope>
    <source>
        <strain evidence="3 4">JCM 3380</strain>
    </source>
</reference>
<evidence type="ECO:0000259" key="2">
    <source>
        <dbReference type="Pfam" id="PF07859"/>
    </source>
</evidence>
<organism evidence="3 4">
    <name type="scientific">Saccharothrix mutabilis subsp. mutabilis</name>
    <dbReference type="NCBI Taxonomy" id="66855"/>
    <lineage>
        <taxon>Bacteria</taxon>
        <taxon>Bacillati</taxon>
        <taxon>Actinomycetota</taxon>
        <taxon>Actinomycetes</taxon>
        <taxon>Pseudonocardiales</taxon>
        <taxon>Pseudonocardiaceae</taxon>
        <taxon>Saccharothrix</taxon>
    </lineage>
</organism>
<dbReference type="Proteomes" id="UP001500416">
    <property type="component" value="Unassembled WGS sequence"/>
</dbReference>
<evidence type="ECO:0000313" key="4">
    <source>
        <dbReference type="Proteomes" id="UP001500416"/>
    </source>
</evidence>
<keyword evidence="1 3" id="KW-0378">Hydrolase</keyword>
<dbReference type="PANTHER" id="PTHR48081">
    <property type="entry name" value="AB HYDROLASE SUPERFAMILY PROTEIN C4A8.06C"/>
    <property type="match status" value="1"/>
</dbReference>
<dbReference type="PANTHER" id="PTHR48081:SF8">
    <property type="entry name" value="ALPHA_BETA HYDROLASE FOLD-3 DOMAIN-CONTAINING PROTEIN-RELATED"/>
    <property type="match status" value="1"/>
</dbReference>
<evidence type="ECO:0000313" key="3">
    <source>
        <dbReference type="EMBL" id="GAA0239302.1"/>
    </source>
</evidence>